<dbReference type="EMBL" id="HBFR01007271">
    <property type="protein sequence ID" value="CAD8878047.1"/>
    <property type="molecule type" value="Transcribed_RNA"/>
</dbReference>
<name>A0A6U5EBX5_9STRA</name>
<feature type="region of interest" description="Disordered" evidence="5">
    <location>
        <begin position="380"/>
        <end position="426"/>
    </location>
</feature>
<keyword evidence="1" id="KW-0132">Cell division</keyword>
<evidence type="ECO:0000256" key="1">
    <source>
        <dbReference type="ARBA" id="ARBA00022618"/>
    </source>
</evidence>
<dbReference type="InterPro" id="IPR036915">
    <property type="entry name" value="Cyclin-like_sf"/>
</dbReference>
<keyword evidence="2 4" id="KW-0195">Cyclin</keyword>
<reference evidence="7" key="1">
    <citation type="submission" date="2021-01" db="EMBL/GenBank/DDBJ databases">
        <authorList>
            <person name="Corre E."/>
            <person name="Pelletier E."/>
            <person name="Niang G."/>
            <person name="Scheremetjew M."/>
            <person name="Finn R."/>
            <person name="Kale V."/>
            <person name="Holt S."/>
            <person name="Cochrane G."/>
            <person name="Meng A."/>
            <person name="Brown T."/>
            <person name="Cohen L."/>
        </authorList>
    </citation>
    <scope>NUCLEOTIDE SEQUENCE</scope>
    <source>
        <strain evidence="7">308</strain>
    </source>
</reference>
<protein>
    <recommendedName>
        <fullName evidence="6">Cyclin-like domain-containing protein</fullName>
    </recommendedName>
</protein>
<evidence type="ECO:0000313" key="7">
    <source>
        <dbReference type="EMBL" id="CAD8878045.1"/>
    </source>
</evidence>
<dbReference type="Pfam" id="PF02984">
    <property type="entry name" value="Cyclin_C"/>
    <property type="match status" value="1"/>
</dbReference>
<dbReference type="Pfam" id="PF00134">
    <property type="entry name" value="Cyclin_N"/>
    <property type="match status" value="1"/>
</dbReference>
<dbReference type="InterPro" id="IPR013763">
    <property type="entry name" value="Cyclin-like_dom"/>
</dbReference>
<accession>A0A6U5EBX5</accession>
<dbReference type="InterPro" id="IPR048258">
    <property type="entry name" value="Cyclins_cyclin-box"/>
</dbReference>
<comment type="similarity">
    <text evidence="4">Belongs to the cyclin family.</text>
</comment>
<organism evidence="7">
    <name type="scientific">Corethron hystrix</name>
    <dbReference type="NCBI Taxonomy" id="216773"/>
    <lineage>
        <taxon>Eukaryota</taxon>
        <taxon>Sar</taxon>
        <taxon>Stramenopiles</taxon>
        <taxon>Ochrophyta</taxon>
        <taxon>Bacillariophyta</taxon>
        <taxon>Coscinodiscophyceae</taxon>
        <taxon>Corethrophycidae</taxon>
        <taxon>Corethrales</taxon>
        <taxon>Corethraceae</taxon>
        <taxon>Corethron</taxon>
    </lineage>
</organism>
<dbReference type="EMBL" id="HBFR01007268">
    <property type="protein sequence ID" value="CAD8878045.1"/>
    <property type="molecule type" value="Transcribed_RNA"/>
</dbReference>
<dbReference type="PANTHER" id="PTHR10177">
    <property type="entry name" value="CYCLINS"/>
    <property type="match status" value="1"/>
</dbReference>
<evidence type="ECO:0000256" key="2">
    <source>
        <dbReference type="ARBA" id="ARBA00023127"/>
    </source>
</evidence>
<dbReference type="Gene3D" id="1.10.472.10">
    <property type="entry name" value="Cyclin-like"/>
    <property type="match status" value="2"/>
</dbReference>
<evidence type="ECO:0000256" key="4">
    <source>
        <dbReference type="RuleBase" id="RU000383"/>
    </source>
</evidence>
<dbReference type="InterPro" id="IPR039361">
    <property type="entry name" value="Cyclin"/>
</dbReference>
<proteinExistence type="inferred from homology"/>
<keyword evidence="3" id="KW-0131">Cell cycle</keyword>
<dbReference type="InterPro" id="IPR004367">
    <property type="entry name" value="Cyclin_C-dom"/>
</dbReference>
<dbReference type="AlphaFoldDB" id="A0A6U5EBX5"/>
<feature type="domain" description="Cyclin-like" evidence="6">
    <location>
        <begin position="137"/>
        <end position="227"/>
    </location>
</feature>
<dbReference type="InterPro" id="IPR006671">
    <property type="entry name" value="Cyclin_N"/>
</dbReference>
<evidence type="ECO:0000256" key="5">
    <source>
        <dbReference type="SAM" id="MobiDB-lite"/>
    </source>
</evidence>
<gene>
    <name evidence="7" type="ORF">CHYS00102_LOCUS5229</name>
    <name evidence="8" type="ORF">CHYS00102_LOCUS5231</name>
</gene>
<evidence type="ECO:0000259" key="6">
    <source>
        <dbReference type="SMART" id="SM00385"/>
    </source>
</evidence>
<dbReference type="SUPFAM" id="SSF47954">
    <property type="entry name" value="Cyclin-like"/>
    <property type="match status" value="1"/>
</dbReference>
<feature type="compositionally biased region" description="Basic and acidic residues" evidence="5">
    <location>
        <begin position="404"/>
        <end position="413"/>
    </location>
</feature>
<evidence type="ECO:0000313" key="8">
    <source>
        <dbReference type="EMBL" id="CAD8878047.1"/>
    </source>
</evidence>
<dbReference type="GO" id="GO:0051301">
    <property type="term" value="P:cell division"/>
    <property type="evidence" value="ECO:0007669"/>
    <property type="project" value="UniProtKB-KW"/>
</dbReference>
<dbReference type="SMART" id="SM00385">
    <property type="entry name" value="CYCLIN"/>
    <property type="match status" value="1"/>
</dbReference>
<feature type="compositionally biased region" description="Polar residues" evidence="5">
    <location>
        <begin position="384"/>
        <end position="401"/>
    </location>
</feature>
<dbReference type="PROSITE" id="PS00292">
    <property type="entry name" value="CYCLINS"/>
    <property type="match status" value="1"/>
</dbReference>
<sequence>MNNHSFQKLMKENLAFDASEICSSQMKNSQTPTDMKVMYEIENMKNSFIRPIPKTVVQNIYSAYQSTTMPKFQEHMDRFVWTNSSFTDYFESVQAKIKTTQESSFEIEDNLYINSIEDEKDCFSKGIEKNWRIPIVTWMYSLVDHFNLSRELVTIAMSILDRYCYTNVILRKNTMTYKQYHIAATTSMFITNKTHTQIPIPLSFFVKWVCPSFDPSDLKEMEYTILREIGWKLHPVTPYTLILLLGNVLHIPEAKGISGNKQLHQTYFEDIIVDASFLCELSLLDCYFVDKKSSSIALAALLLACDRILVPSFGAGSDIRKDFVAQVQYNFHLEVDDSVLTCHSKLKNLIRVNENTKDGNNTPQVMTPIKVTEKGSYCSRKEQSQGPLNCEELSSSSISINTRKRPDNKEDSPRALSETSKRPRFA</sequence>
<evidence type="ECO:0000256" key="3">
    <source>
        <dbReference type="ARBA" id="ARBA00023306"/>
    </source>
</evidence>